<evidence type="ECO:0000256" key="3">
    <source>
        <dbReference type="PROSITE-ProRule" id="PRU00708"/>
    </source>
</evidence>
<organism evidence="4 5">
    <name type="scientific">Platanthera guangdongensis</name>
    <dbReference type="NCBI Taxonomy" id="2320717"/>
    <lineage>
        <taxon>Eukaryota</taxon>
        <taxon>Viridiplantae</taxon>
        <taxon>Streptophyta</taxon>
        <taxon>Embryophyta</taxon>
        <taxon>Tracheophyta</taxon>
        <taxon>Spermatophyta</taxon>
        <taxon>Magnoliopsida</taxon>
        <taxon>Liliopsida</taxon>
        <taxon>Asparagales</taxon>
        <taxon>Orchidaceae</taxon>
        <taxon>Orchidoideae</taxon>
        <taxon>Orchideae</taxon>
        <taxon>Orchidinae</taxon>
        <taxon>Platanthera</taxon>
    </lineage>
</organism>
<dbReference type="Proteomes" id="UP001412067">
    <property type="component" value="Unassembled WGS sequence"/>
</dbReference>
<dbReference type="PANTHER" id="PTHR47939">
    <property type="entry name" value="MEMBRANE-ASSOCIATED SALT-INDUCIBLE PROTEIN-LIKE"/>
    <property type="match status" value="1"/>
</dbReference>
<dbReference type="InterPro" id="IPR002885">
    <property type="entry name" value="PPR_rpt"/>
</dbReference>
<dbReference type="Pfam" id="PF01535">
    <property type="entry name" value="PPR"/>
    <property type="match status" value="1"/>
</dbReference>
<dbReference type="NCBIfam" id="TIGR00756">
    <property type="entry name" value="PPR"/>
    <property type="match status" value="3"/>
</dbReference>
<evidence type="ECO:0000256" key="1">
    <source>
        <dbReference type="ARBA" id="ARBA00007626"/>
    </source>
</evidence>
<sequence length="507" mass="57979">MVDPCLLIRQFRQLRTTRLWQARGNELILEGIFKLGGRVSGKGVFVHKNPRFAQEQGKRKTIQRLRTRGGSSLRRKPTDRQWDGGGGLWQRLRQRLKMRTSARHVTWAGGGGFWHGVNNNFGRTDQRGLHNLISSLTKFTNAKENDNFWLKQLDHKDWLAPNEVLKVFGNLGDPELVIHAFRKTLARVDYKPSEALYSLIIDRLAHARKFDAIGDLLDRAKCENCRLSDDFFYKIIKIYGNVAKHLELAISALYRMPEFHCWPTVKTFNCVLNMLVCAKQFDIVHEVFLSASKLGVSLDTCCFNILIKGLCALDNLEAGFFVLHEISKHRLSPNRTTYSILMHAFCKHGRVKEALEVYEMMERGGCHPDAITFNILISGLCKAGKVDEGMGYLKTMKLKGCYPNSGTYQALLYGLLREKRFLDAKNFMEIMYSERKYPSFLSYKLTIEGLCSEEFMNDIDFVLKKMVGQDNVMGSLQFKSCVAIYGPLGSIRIISTNRSCHVYDPNS</sequence>
<evidence type="ECO:0000256" key="2">
    <source>
        <dbReference type="ARBA" id="ARBA00022737"/>
    </source>
</evidence>
<dbReference type="Pfam" id="PF13812">
    <property type="entry name" value="PPR_3"/>
    <property type="match status" value="1"/>
</dbReference>
<reference evidence="4 5" key="1">
    <citation type="journal article" date="2022" name="Nat. Plants">
        <title>Genomes of leafy and leafless Platanthera orchids illuminate the evolution of mycoheterotrophy.</title>
        <authorList>
            <person name="Li M.H."/>
            <person name="Liu K.W."/>
            <person name="Li Z."/>
            <person name="Lu H.C."/>
            <person name="Ye Q.L."/>
            <person name="Zhang D."/>
            <person name="Wang J.Y."/>
            <person name="Li Y.F."/>
            <person name="Zhong Z.M."/>
            <person name="Liu X."/>
            <person name="Yu X."/>
            <person name="Liu D.K."/>
            <person name="Tu X.D."/>
            <person name="Liu B."/>
            <person name="Hao Y."/>
            <person name="Liao X.Y."/>
            <person name="Jiang Y.T."/>
            <person name="Sun W.H."/>
            <person name="Chen J."/>
            <person name="Chen Y.Q."/>
            <person name="Ai Y."/>
            <person name="Zhai J.W."/>
            <person name="Wu S.S."/>
            <person name="Zhou Z."/>
            <person name="Hsiao Y.Y."/>
            <person name="Wu W.L."/>
            <person name="Chen Y.Y."/>
            <person name="Lin Y.F."/>
            <person name="Hsu J.L."/>
            <person name="Li C.Y."/>
            <person name="Wang Z.W."/>
            <person name="Zhao X."/>
            <person name="Zhong W.Y."/>
            <person name="Ma X.K."/>
            <person name="Ma L."/>
            <person name="Huang J."/>
            <person name="Chen G.Z."/>
            <person name="Huang M.Z."/>
            <person name="Huang L."/>
            <person name="Peng D.H."/>
            <person name="Luo Y.B."/>
            <person name="Zou S.Q."/>
            <person name="Chen S.P."/>
            <person name="Lan S."/>
            <person name="Tsai W.C."/>
            <person name="Van de Peer Y."/>
            <person name="Liu Z.J."/>
        </authorList>
    </citation>
    <scope>NUCLEOTIDE SEQUENCE [LARGE SCALE GENOMIC DNA]</scope>
    <source>
        <strain evidence="4">Lor288</strain>
    </source>
</reference>
<dbReference type="InterPro" id="IPR011990">
    <property type="entry name" value="TPR-like_helical_dom_sf"/>
</dbReference>
<evidence type="ECO:0000313" key="4">
    <source>
        <dbReference type="EMBL" id="KAK8971323.1"/>
    </source>
</evidence>
<dbReference type="InterPro" id="IPR050667">
    <property type="entry name" value="PPR-containing_protein"/>
</dbReference>
<name>A0ABR2N5A0_9ASPA</name>
<dbReference type="PROSITE" id="PS51375">
    <property type="entry name" value="PPR"/>
    <property type="match status" value="3"/>
</dbReference>
<dbReference type="Gene3D" id="1.25.40.10">
    <property type="entry name" value="Tetratricopeptide repeat domain"/>
    <property type="match status" value="3"/>
</dbReference>
<dbReference type="PANTHER" id="PTHR47939:SF14">
    <property type="entry name" value="PENTATRICOPEPTIDE REPEAT-CONTAINING PROTEIN MITOCHONDRIAL"/>
    <property type="match status" value="1"/>
</dbReference>
<feature type="repeat" description="PPR" evidence="3">
    <location>
        <begin position="334"/>
        <end position="368"/>
    </location>
</feature>
<feature type="repeat" description="PPR" evidence="3">
    <location>
        <begin position="369"/>
        <end position="403"/>
    </location>
</feature>
<protein>
    <submittedName>
        <fullName evidence="4">Pentatricopeptide repeat-containing protein</fullName>
    </submittedName>
</protein>
<dbReference type="Pfam" id="PF13041">
    <property type="entry name" value="PPR_2"/>
    <property type="match status" value="1"/>
</dbReference>
<feature type="repeat" description="PPR" evidence="3">
    <location>
        <begin position="299"/>
        <end position="333"/>
    </location>
</feature>
<comment type="similarity">
    <text evidence="1">Belongs to the PPR family. P subfamily.</text>
</comment>
<keyword evidence="2" id="KW-0677">Repeat</keyword>
<gene>
    <name evidence="4" type="ORF">KSP40_PGU002532</name>
</gene>
<keyword evidence="5" id="KW-1185">Reference proteome</keyword>
<dbReference type="EMBL" id="JBBWWR010000001">
    <property type="protein sequence ID" value="KAK8971323.1"/>
    <property type="molecule type" value="Genomic_DNA"/>
</dbReference>
<evidence type="ECO:0000313" key="5">
    <source>
        <dbReference type="Proteomes" id="UP001412067"/>
    </source>
</evidence>
<accession>A0ABR2N5A0</accession>
<comment type="caution">
    <text evidence="4">The sequence shown here is derived from an EMBL/GenBank/DDBJ whole genome shotgun (WGS) entry which is preliminary data.</text>
</comment>
<proteinExistence type="inferred from homology"/>